<dbReference type="PANTHER" id="PTHR22602:SF0">
    <property type="entry name" value="TRANSFERASE CAF17, MITOCHONDRIAL-RELATED"/>
    <property type="match status" value="1"/>
</dbReference>
<dbReference type="NCBIfam" id="TIGR03317">
    <property type="entry name" value="ygfZ_signature"/>
    <property type="match status" value="1"/>
</dbReference>
<accession>A0ABR8UK07</accession>
<dbReference type="SUPFAM" id="SSF103025">
    <property type="entry name" value="Folate-binding domain"/>
    <property type="match status" value="1"/>
</dbReference>
<proteinExistence type="predicted"/>
<dbReference type="Gene3D" id="2.40.30.160">
    <property type="match status" value="1"/>
</dbReference>
<name>A0ABR8UK07_9GAMM</name>
<keyword evidence="2" id="KW-1185">Reference proteome</keyword>
<dbReference type="EMBL" id="JACSQJ010000005">
    <property type="protein sequence ID" value="MBD7988355.1"/>
    <property type="molecule type" value="Genomic_DNA"/>
</dbReference>
<organism evidence="1 2">
    <name type="scientific">Luteimonas colneyensis</name>
    <dbReference type="NCBI Taxonomy" id="2762230"/>
    <lineage>
        <taxon>Bacteria</taxon>
        <taxon>Pseudomonadati</taxon>
        <taxon>Pseudomonadota</taxon>
        <taxon>Gammaproteobacteria</taxon>
        <taxon>Lysobacterales</taxon>
        <taxon>Lysobacteraceae</taxon>
        <taxon>Luteimonas</taxon>
    </lineage>
</organism>
<evidence type="ECO:0000313" key="2">
    <source>
        <dbReference type="Proteomes" id="UP000647183"/>
    </source>
</evidence>
<dbReference type="PANTHER" id="PTHR22602">
    <property type="entry name" value="TRANSFERASE CAF17, MITOCHONDRIAL-RELATED"/>
    <property type="match status" value="1"/>
</dbReference>
<dbReference type="InterPro" id="IPR017703">
    <property type="entry name" value="YgfZ/GCV_T_CS"/>
</dbReference>
<evidence type="ECO:0000313" key="1">
    <source>
        <dbReference type="EMBL" id="MBD7988355.1"/>
    </source>
</evidence>
<sequence length="261" mass="27072">MSDVASLADGQWQWSGWLSPKGRVQALFALLRTGPESIWLLLPDGDAGALKAAMERFVFRSKVKLRVPGELSLCGSFTAPGAASGAMAATDAGGRVELDLGDGTSPRTLRICPGCSAPADSAALARWRAFDLVHGLPRPGPDGLEAWTPQQLSLDRLHAYSVRKGCYPGQEIVARTHFLGQAKRGLGLFAADSAPAVEAQVMEGERAIGTVASAAAAAGEADGHAALVLAVLPLQRPADAPGLAVDGMPLVPLPLRDGLAR</sequence>
<dbReference type="Gene3D" id="3.30.70.1400">
    <property type="entry name" value="Aminomethyltransferase beta-barrel domains"/>
    <property type="match status" value="1"/>
</dbReference>
<reference evidence="1 2" key="1">
    <citation type="submission" date="2020-08" db="EMBL/GenBank/DDBJ databases">
        <title>A Genomic Blueprint of the Chicken Gut Microbiome.</title>
        <authorList>
            <person name="Gilroy R."/>
            <person name="Ravi A."/>
            <person name="Getino M."/>
            <person name="Pursley I."/>
            <person name="Horton D.L."/>
            <person name="Alikhan N.-F."/>
            <person name="Baker D."/>
            <person name="Gharbi K."/>
            <person name="Hall N."/>
            <person name="Watson M."/>
            <person name="Adriaenssens E.M."/>
            <person name="Foster-Nyarko E."/>
            <person name="Jarju S."/>
            <person name="Secka A."/>
            <person name="Antonio M."/>
            <person name="Oren A."/>
            <person name="Chaudhuri R."/>
            <person name="La Ragione R.M."/>
            <person name="Hildebrand F."/>
            <person name="Pallen M.J."/>
        </authorList>
    </citation>
    <scope>NUCLEOTIDE SEQUENCE [LARGE SCALE GENOMIC DNA]</scope>
    <source>
        <strain evidence="1 2">Sa2BVA3</strain>
    </source>
</reference>
<comment type="caution">
    <text evidence="1">The sequence shown here is derived from an EMBL/GenBank/DDBJ whole genome shotgun (WGS) entry which is preliminary data.</text>
</comment>
<dbReference type="Proteomes" id="UP000647183">
    <property type="component" value="Unassembled WGS sequence"/>
</dbReference>
<dbReference type="InterPro" id="IPR045179">
    <property type="entry name" value="YgfZ/GcvT"/>
</dbReference>
<protein>
    <submittedName>
        <fullName evidence="1">Folate-binding protein YgfZ</fullName>
    </submittedName>
</protein>
<gene>
    <name evidence="1" type="ORF">H9645_09985</name>
</gene>